<feature type="compositionally biased region" description="Polar residues" evidence="1">
    <location>
        <begin position="190"/>
        <end position="209"/>
    </location>
</feature>
<feature type="region of interest" description="Disordered" evidence="1">
    <location>
        <begin position="1931"/>
        <end position="2007"/>
    </location>
</feature>
<feature type="region of interest" description="Disordered" evidence="1">
    <location>
        <begin position="1635"/>
        <end position="1703"/>
    </location>
</feature>
<proteinExistence type="predicted"/>
<keyword evidence="3" id="KW-1185">Reference proteome</keyword>
<dbReference type="Proteomes" id="UP000221165">
    <property type="component" value="Unassembled WGS sequence"/>
</dbReference>
<dbReference type="EMBL" id="MIGC01001010">
    <property type="protein sequence ID" value="PHJ23783.1"/>
    <property type="molecule type" value="Genomic_DNA"/>
</dbReference>
<feature type="region of interest" description="Disordered" evidence="1">
    <location>
        <begin position="888"/>
        <end position="909"/>
    </location>
</feature>
<reference evidence="2 3" key="1">
    <citation type="journal article" date="2017" name="Int. J. Parasitol.">
        <title>The genome of the protozoan parasite Cystoisospora suis and a reverse vaccinology approach to identify vaccine candidates.</title>
        <authorList>
            <person name="Palmieri N."/>
            <person name="Shrestha A."/>
            <person name="Ruttkowski B."/>
            <person name="Beck T."/>
            <person name="Vogl C."/>
            <person name="Tomley F."/>
            <person name="Blake D.P."/>
            <person name="Joachim A."/>
        </authorList>
    </citation>
    <scope>NUCLEOTIDE SEQUENCE [LARGE SCALE GENOMIC DNA]</scope>
    <source>
        <strain evidence="2 3">Wien I</strain>
    </source>
</reference>
<feature type="region of interest" description="Disordered" evidence="1">
    <location>
        <begin position="925"/>
        <end position="978"/>
    </location>
</feature>
<feature type="region of interest" description="Disordered" evidence="1">
    <location>
        <begin position="658"/>
        <end position="678"/>
    </location>
</feature>
<evidence type="ECO:0000313" key="3">
    <source>
        <dbReference type="Proteomes" id="UP000221165"/>
    </source>
</evidence>
<dbReference type="RefSeq" id="XP_067925457.1">
    <property type="nucleotide sequence ID" value="XM_068062568.1"/>
</dbReference>
<accession>A0A2C6L9L8</accession>
<feature type="region of interest" description="Disordered" evidence="1">
    <location>
        <begin position="1823"/>
        <end position="1878"/>
    </location>
</feature>
<feature type="compositionally biased region" description="Basic and acidic residues" evidence="1">
    <location>
        <begin position="890"/>
        <end position="909"/>
    </location>
</feature>
<evidence type="ECO:0000313" key="2">
    <source>
        <dbReference type="EMBL" id="PHJ23783.1"/>
    </source>
</evidence>
<feature type="compositionally biased region" description="Basic and acidic residues" evidence="1">
    <location>
        <begin position="2070"/>
        <end position="2091"/>
    </location>
</feature>
<dbReference type="VEuPathDB" id="ToxoDB:CSUI_002366"/>
<feature type="compositionally biased region" description="Basic and acidic residues" evidence="1">
    <location>
        <begin position="853"/>
        <end position="871"/>
    </location>
</feature>
<feature type="compositionally biased region" description="Basic and acidic residues" evidence="1">
    <location>
        <begin position="2324"/>
        <end position="2333"/>
    </location>
</feature>
<feature type="compositionally biased region" description="Low complexity" evidence="1">
    <location>
        <begin position="1641"/>
        <end position="1651"/>
    </location>
</feature>
<organism evidence="2 3">
    <name type="scientific">Cystoisospora suis</name>
    <dbReference type="NCBI Taxonomy" id="483139"/>
    <lineage>
        <taxon>Eukaryota</taxon>
        <taxon>Sar</taxon>
        <taxon>Alveolata</taxon>
        <taxon>Apicomplexa</taxon>
        <taxon>Conoidasida</taxon>
        <taxon>Coccidia</taxon>
        <taxon>Eucoccidiorida</taxon>
        <taxon>Eimeriorina</taxon>
        <taxon>Sarcocystidae</taxon>
        <taxon>Cystoisospora</taxon>
    </lineage>
</organism>
<feature type="compositionally biased region" description="Low complexity" evidence="1">
    <location>
        <begin position="965"/>
        <end position="975"/>
    </location>
</feature>
<feature type="compositionally biased region" description="Basic and acidic residues" evidence="1">
    <location>
        <begin position="13"/>
        <end position="57"/>
    </location>
</feature>
<feature type="region of interest" description="Disordered" evidence="1">
    <location>
        <begin position="170"/>
        <end position="245"/>
    </location>
</feature>
<feature type="region of interest" description="Disordered" evidence="1">
    <location>
        <begin position="1"/>
        <end position="57"/>
    </location>
</feature>
<sequence length="2468" mass="263110">MGGIAGELPTLGCRERLASPLSDGRDNGRCGPRHGKEEDPPVPKARGNNEEHAGFERDAYGPVRRAWQVGNFTVPFARSQAQLRSLAGVLRYPVAPESGYTPNPPQSWNLGHLPPATRAVSPVQTAADGLLQGGGCFRQEWALSAHLPGTPRESDIALIATCSPADLPSPFVSGSRDMPLTYPLHDRNSNGDPESSTTNESVSGTSCQGGESERSSPCVDNEPVRTQPRRPDAAGGTGTAASGSVGTTANKQIAGVPCAVLSTNGEGLASDVSVHCIDKETANPSSCAFVTSLARKCTVTPASSADGKAPEVSSRAFLTQLRLSAQMQNGDQFLPLATSLPSSHSGRPGSGEEKELFFRDARGDEFGLPRKVEPQPPNDLPSRGVNPEEPTRAPSLSAMRFQHGTVGSGSHGDRDREPCSLTDWSSGERSMSGAMSPREARERSHVAGCPTVSTGENTAPCSDFSVVRDLVSSCVAGNVALQEKALVGSASLEGDSGQCTVPLSDCKTAATKNDEALGAAETEMVELMEQRCSTAFANRNGCGDERADTPRCGSLTAVMEGEAATSLSVSGRTGGLLAESSHTDGYGASLTSVAANSTEAASVRRTLPEPQRHQEILEEQHVAADALDEPPGCCRGLEGEKQAASPCVLQPYHRGLEPREAGPHEVPRATGTVGDFTKSLRNAGRDASVLRRTVKYQPSGHRCSVHTEVRDAHGLPWQVQDSVTRDLDDLNSGARADHQFQGAGPSPAIKRVHNHMVGECPAEARGDSRHGPTQFKFVCTGGGSSCSNQSAQSNLCSRSRLCALDGREEASRILRGPGDPQDKLAGTVDLNVSSDELWEMSATLQAGRCSMRGGDEKDPTERAREQQADDTRHRCFAARALGCQMQQAPTDEHFPGTEDSLNDKSFDQQERETLLPRVRPVLFHTSALPSHDSKENKQPGPRAGSTLPSEAVATAGDTAGNTDISSSSVPAQPSSRGLSGYCHSGLSLQTGEETASKGIGGDARWGLEQVFVLGCHLDEPATAGGASICAPGGSAPSLTNSSALPVHFHRAGEPVKDIFSKPHSSAGARLAEPSFSSSLVVSDGASRASQGTNHLPLFHDTEATRTRVPPSLVHRSKQPAPQFDSSGEETDFSSVNVCHVRRQLSPECLPLSDHSPRKEDAFQNRTLDSILLRGIAQCDGELRLDRTSPYPGVLDSDPGWVHPSQVTEAETATGNEKALCDTTSSSAPRLAALRDSPEAIQEDHGACQELPHANQPPPRCQHFAETTSTPDAAARDSKLSSGMTLPQSGEESLSLKTWLALLPSSENTVAHIQSFIQIYNAQNKETSGTTEGVKQEGKNDLAEGKTQDDLDLHLLLGDVLRQRWMHAKESGECAKTSGRLHDTDRDLLVDAVSVFCKMNNVCYWQGMHDICAAFLFLVPQPSLLQLVQLLQEFVLLFSPWLLLPPEQAVEQSANAARIFRQLLQFFSPGVTGSVERLIPSASWSQMILVHTLAFDRFRDVRNLLTVWRAVAELKGASNGAPVGFFYFLLAYVRLHEECLSAAPELIINGEFSFDHSCFSEKACAACFLEGGCGGLTGSVHIDELASDKKLVWRRNFPLRPILLTMFKLYLSTPPAALMDLRTLLSSCSTMAETAFERRLSRPPQSLRSLSSAGVLEDTRAQGNAEESKSHEGECGCPDTARGHTSTCASDDSPDVKNGGGATSHPLSDLQNGVCLSLSPCDLLAEIHAPAVFQKSGFIEALSRVFRTLSIASPPPGRMIESDDVDKENLEEIFSVVRGMMPLVHSSAGFTRPSCPLHPPPAEGTSGFSVIQRSVNPGCELDAVMRGSSSSGSRLREPPQSARPNFNLAGSKVDLSATSSPRPGDVAYTSESEHERTQWSSRGVGVHFLDLRPSSLPQGVRPQLEKLLRLQPPRLPGGAVYDVKLVVTHAVSRSRGASSAQDGKGRSEGLGRRPLFRQCVASSPVSKDGGAGRPRDSVGLRSCQGDDSEVGHCSRGRPNAHLTSGKEETSDVYLQLTAAEASHEKYEGTGGSLTAAWKRDRRLQRPASAQSRKTLVAGTGSWLMRRRKPKGRSEQKHRNEAEAIRSLERQSENEEATTDSLNVEDLVEYVQKIERRDPSVMHVWVLVAHDDCSKEPLLEDGLLGAGGSRDSMSPLQKAYFYLSEANVKGVLALRGGVRALQATASLSLSSAFNSGSPGALALLCGQRWPGNSAGQVPPAVLTEERRIQHTTPASDFQRFHVQPGNEHSGTPHQKTSATVQTQAPLGLLFAQPTLRLQRRRKPKQCIRSAPAVDPACQTPSPKSKFHDVGRALSTWLFSPPGGREPTIDPRDTGRDALQSPLPGLSPRTGAIPLAGMGQEEPLHPSVSFFPPLKRPSVCAAGASIGGTPIIAVASVRSRTPAGEVTCFVPVGVVPAGPLAPQPHQTSGLEAGEGSISGEDARAFMRNDIGSPRQVSPSEGGAGSPVQVTS</sequence>
<gene>
    <name evidence="2" type="ORF">CSUI_002366</name>
</gene>
<feature type="region of interest" description="Disordered" evidence="1">
    <location>
        <begin position="1248"/>
        <end position="1287"/>
    </location>
</feature>
<feature type="compositionally biased region" description="Basic and acidic residues" evidence="1">
    <location>
        <begin position="658"/>
        <end position="667"/>
    </location>
</feature>
<protein>
    <submittedName>
        <fullName evidence="2">Tbc domain-containing protein</fullName>
    </submittedName>
</protein>
<name>A0A2C6L9L8_9APIC</name>
<feature type="region of interest" description="Disordered" evidence="1">
    <location>
        <begin position="2283"/>
        <end position="2343"/>
    </location>
</feature>
<dbReference type="OrthoDB" id="361497at2759"/>
<evidence type="ECO:0000256" key="1">
    <source>
        <dbReference type="SAM" id="MobiDB-lite"/>
    </source>
</evidence>
<feature type="region of interest" description="Disordered" evidence="1">
    <location>
        <begin position="849"/>
        <end position="871"/>
    </location>
</feature>
<dbReference type="GeneID" id="94425779"/>
<feature type="region of interest" description="Disordered" evidence="1">
    <location>
        <begin position="2064"/>
        <end position="2098"/>
    </location>
</feature>
<feature type="region of interest" description="Disordered" evidence="1">
    <location>
        <begin position="2417"/>
        <end position="2468"/>
    </location>
</feature>
<comment type="caution">
    <text evidence="2">The sequence shown here is derived from an EMBL/GenBank/DDBJ whole genome shotgun (WGS) entry which is preliminary data.</text>
</comment>
<feature type="region of interest" description="Disordered" evidence="1">
    <location>
        <begin position="366"/>
        <end position="442"/>
    </location>
</feature>